<dbReference type="GO" id="GO:0005634">
    <property type="term" value="C:nucleus"/>
    <property type="evidence" value="ECO:0007669"/>
    <property type="project" value="UniProtKB-SubCell"/>
</dbReference>
<accession>A0A1C7MSM0</accession>
<evidence type="ECO:0000313" key="8">
    <source>
        <dbReference type="EMBL" id="OBZ79880.1"/>
    </source>
</evidence>
<keyword evidence="4 5" id="KW-0539">Nucleus</keyword>
<evidence type="ECO:0000256" key="2">
    <source>
        <dbReference type="ARBA" id="ARBA00023125"/>
    </source>
</evidence>
<dbReference type="PROSITE" id="PS50071">
    <property type="entry name" value="HOMEOBOX_2"/>
    <property type="match status" value="1"/>
</dbReference>
<gene>
    <name evidence="8" type="ORF">A0H81_01535</name>
</gene>
<dbReference type="InterPro" id="IPR001356">
    <property type="entry name" value="HD"/>
</dbReference>
<dbReference type="GO" id="GO:0003677">
    <property type="term" value="F:DNA binding"/>
    <property type="evidence" value="ECO:0007669"/>
    <property type="project" value="UniProtKB-UniRule"/>
</dbReference>
<dbReference type="Pfam" id="PF05920">
    <property type="entry name" value="Homeobox_KN"/>
    <property type="match status" value="1"/>
</dbReference>
<evidence type="ECO:0000256" key="6">
    <source>
        <dbReference type="SAM" id="Phobius"/>
    </source>
</evidence>
<keyword evidence="6" id="KW-0812">Transmembrane</keyword>
<sequence length="447" mass="49159">MGSIVSAIGGCIGAIVSAIANIIMTIVDVIVMIIVTIFDVIFDILCCNCCGGHYSLSEAFITSQMHQHFQSPLVEVLHRRLLNVGQELNEAVAQGMPAVNAFDFVWTPLLHDLDEALSVGCFGEHTVALARKAAVQVALFTRRHLSHSTRATSTTPSCSGTLIEDMLGRLTLHERAMPGEGTFQNSPSSRSKLSSSAAFIIPACDWLANNIHDPYPSREVKEKFARISSTSFRSVDTWFINTRQRIGWVAASKRYCNGNRVDTADLAYRVFVHDVCSKPPLSPDVISAFAAIKSSVEELYRKKLESCDSLLTSLFEAAEEARQTYISPQRNDDARNPSLSTLCTTHSLRRSSAFMQTADISSDVSCPEITLQSGLDEDCHMDVSSLYNEISGDAPTRSKELEIAVVPDLVTDTPSLYSRKRKFSDVDIYGSSKRLRLLFGVPSTEDK</sequence>
<evidence type="ECO:0000313" key="9">
    <source>
        <dbReference type="Proteomes" id="UP000092993"/>
    </source>
</evidence>
<dbReference type="Gene3D" id="1.10.10.60">
    <property type="entry name" value="Homeodomain-like"/>
    <property type="match status" value="1"/>
</dbReference>
<reference evidence="8 9" key="1">
    <citation type="submission" date="2016-03" db="EMBL/GenBank/DDBJ databases">
        <title>Whole genome sequencing of Grifola frondosa 9006-11.</title>
        <authorList>
            <person name="Min B."/>
            <person name="Park H."/>
            <person name="Kim J.-G."/>
            <person name="Cho H."/>
            <person name="Oh Y.-L."/>
            <person name="Kong W.-S."/>
            <person name="Choi I.-G."/>
        </authorList>
    </citation>
    <scope>NUCLEOTIDE SEQUENCE [LARGE SCALE GENOMIC DNA]</scope>
    <source>
        <strain evidence="8 9">9006-11</strain>
    </source>
</reference>
<evidence type="ECO:0000256" key="4">
    <source>
        <dbReference type="ARBA" id="ARBA00023242"/>
    </source>
</evidence>
<dbReference type="InterPro" id="IPR008422">
    <property type="entry name" value="KN_HD"/>
</dbReference>
<keyword evidence="2 5" id="KW-0238">DNA-binding</keyword>
<keyword evidence="9" id="KW-1185">Reference proteome</keyword>
<proteinExistence type="inferred from homology"/>
<dbReference type="Proteomes" id="UP000092993">
    <property type="component" value="Unassembled WGS sequence"/>
</dbReference>
<feature type="domain" description="Homeobox" evidence="7">
    <location>
        <begin position="213"/>
        <end position="249"/>
    </location>
</feature>
<organism evidence="8 9">
    <name type="scientific">Grifola frondosa</name>
    <name type="common">Maitake</name>
    <name type="synonym">Polyporus frondosus</name>
    <dbReference type="NCBI Taxonomy" id="5627"/>
    <lineage>
        <taxon>Eukaryota</taxon>
        <taxon>Fungi</taxon>
        <taxon>Dikarya</taxon>
        <taxon>Basidiomycota</taxon>
        <taxon>Agaricomycotina</taxon>
        <taxon>Agaricomycetes</taxon>
        <taxon>Polyporales</taxon>
        <taxon>Grifolaceae</taxon>
        <taxon>Grifola</taxon>
    </lineage>
</organism>
<dbReference type="SUPFAM" id="SSF46689">
    <property type="entry name" value="Homeodomain-like"/>
    <property type="match status" value="1"/>
</dbReference>
<evidence type="ECO:0000256" key="3">
    <source>
        <dbReference type="ARBA" id="ARBA00023155"/>
    </source>
</evidence>
<keyword evidence="6" id="KW-0472">Membrane</keyword>
<comment type="caution">
    <text evidence="8">The sequence shown here is derived from an EMBL/GenBank/DDBJ whole genome shotgun (WGS) entry which is preliminary data.</text>
</comment>
<dbReference type="OrthoDB" id="250329at2759"/>
<dbReference type="EMBL" id="LUGG01000001">
    <property type="protein sequence ID" value="OBZ79880.1"/>
    <property type="molecule type" value="Genomic_DNA"/>
</dbReference>
<evidence type="ECO:0000259" key="7">
    <source>
        <dbReference type="PROSITE" id="PS50071"/>
    </source>
</evidence>
<feature type="DNA-binding region" description="Homeobox" evidence="5">
    <location>
        <begin position="215"/>
        <end position="250"/>
    </location>
</feature>
<feature type="transmembrane region" description="Helical" evidence="6">
    <location>
        <begin position="12"/>
        <end position="38"/>
    </location>
</feature>
<name>A0A1C7MSM0_GRIFR</name>
<dbReference type="CDD" id="cd00086">
    <property type="entry name" value="homeodomain"/>
    <property type="match status" value="1"/>
</dbReference>
<comment type="similarity">
    <text evidence="1">Belongs to the TALE/M-ATYP homeobox family.</text>
</comment>
<comment type="subcellular location">
    <subcellularLocation>
        <location evidence="5">Nucleus</location>
    </subcellularLocation>
</comment>
<dbReference type="InterPro" id="IPR009057">
    <property type="entry name" value="Homeodomain-like_sf"/>
</dbReference>
<dbReference type="STRING" id="5627.A0A1C7MSM0"/>
<evidence type="ECO:0000256" key="5">
    <source>
        <dbReference type="PROSITE-ProRule" id="PRU00108"/>
    </source>
</evidence>
<keyword evidence="3 5" id="KW-0371">Homeobox</keyword>
<protein>
    <recommendedName>
        <fullName evidence="7">Homeobox domain-containing protein</fullName>
    </recommendedName>
</protein>
<evidence type="ECO:0000256" key="1">
    <source>
        <dbReference type="ARBA" id="ARBA00005800"/>
    </source>
</evidence>
<dbReference type="AlphaFoldDB" id="A0A1C7MSM0"/>
<dbReference type="GO" id="GO:0006355">
    <property type="term" value="P:regulation of DNA-templated transcription"/>
    <property type="evidence" value="ECO:0007669"/>
    <property type="project" value="InterPro"/>
</dbReference>
<keyword evidence="6" id="KW-1133">Transmembrane helix</keyword>